<dbReference type="PRINTS" id="PR00035">
    <property type="entry name" value="HTHGNTR"/>
</dbReference>
<organism evidence="5 6">
    <name type="scientific">Corynebacterium poyangense</name>
    <dbReference type="NCBI Taxonomy" id="2684405"/>
    <lineage>
        <taxon>Bacteria</taxon>
        <taxon>Bacillati</taxon>
        <taxon>Actinomycetota</taxon>
        <taxon>Actinomycetes</taxon>
        <taxon>Mycobacteriales</taxon>
        <taxon>Corynebacteriaceae</taxon>
        <taxon>Corynebacterium</taxon>
    </lineage>
</organism>
<dbReference type="GO" id="GO:0003677">
    <property type="term" value="F:DNA binding"/>
    <property type="evidence" value="ECO:0007669"/>
    <property type="project" value="UniProtKB-KW"/>
</dbReference>
<keyword evidence="2" id="KW-0238">DNA-binding</keyword>
<evidence type="ECO:0000256" key="1">
    <source>
        <dbReference type="ARBA" id="ARBA00023015"/>
    </source>
</evidence>
<dbReference type="PANTHER" id="PTHR44846">
    <property type="entry name" value="MANNOSYL-D-GLYCERATE TRANSPORT/METABOLISM SYSTEM REPRESSOR MNGR-RELATED"/>
    <property type="match status" value="1"/>
</dbReference>
<feature type="domain" description="HTH gntR-type" evidence="4">
    <location>
        <begin position="2"/>
        <end position="68"/>
    </location>
</feature>
<evidence type="ECO:0000313" key="5">
    <source>
        <dbReference type="EMBL" id="QNQ90662.1"/>
    </source>
</evidence>
<accession>A0A7H0SQ37</accession>
<dbReference type="InterPro" id="IPR036388">
    <property type="entry name" value="WH-like_DNA-bd_sf"/>
</dbReference>
<dbReference type="Pfam" id="PF00392">
    <property type="entry name" value="GntR"/>
    <property type="match status" value="1"/>
</dbReference>
<proteinExistence type="predicted"/>
<reference evidence="5 6" key="1">
    <citation type="submission" date="2019-12" db="EMBL/GenBank/DDBJ databases">
        <title>Corynebacterium sp. nov., isolated from feces of the Anser Albifrons in China.</title>
        <authorList>
            <person name="Liu Q."/>
        </authorList>
    </citation>
    <scope>NUCLEOTIDE SEQUENCE [LARGE SCALE GENOMIC DNA]</scope>
    <source>
        <strain evidence="5 6">4H37-19</strain>
    </source>
</reference>
<sequence>MSAIHEEISAYLRSLIVNLSPGAPLPTEAEITRQFRCSRWSARKALDTLKKEGLVYSGQGRRTRVLDTVPHESFESVISAGAAFRRLGIKLGQETIFAGPIPSNAELSAKLNIPEGESIIKISRLRSAHRRPIIVEHLHFPWHIGRPLLDTALKTAEIHARLLTDGVDYQTVHRELGATSCPSDEATLLNISPNAPIFEVKVHALDRRRHTVEYSIYHYCASKVSIALETLRHSPSPLKMQFHPH</sequence>
<dbReference type="EMBL" id="CP046884">
    <property type="protein sequence ID" value="QNQ90662.1"/>
    <property type="molecule type" value="Genomic_DNA"/>
</dbReference>
<dbReference type="PROSITE" id="PS50949">
    <property type="entry name" value="HTH_GNTR"/>
    <property type="match status" value="1"/>
</dbReference>
<keyword evidence="1" id="KW-0805">Transcription regulation</keyword>
<dbReference type="KEGG" id="cpoy:GP475_08450"/>
<evidence type="ECO:0000259" key="4">
    <source>
        <dbReference type="PROSITE" id="PS50949"/>
    </source>
</evidence>
<dbReference type="SUPFAM" id="SSF46785">
    <property type="entry name" value="Winged helix' DNA-binding domain"/>
    <property type="match status" value="1"/>
</dbReference>
<dbReference type="PANTHER" id="PTHR44846:SF1">
    <property type="entry name" value="MANNOSYL-D-GLYCERATE TRANSPORT_METABOLISM SYSTEM REPRESSOR MNGR-RELATED"/>
    <property type="match status" value="1"/>
</dbReference>
<evidence type="ECO:0000256" key="2">
    <source>
        <dbReference type="ARBA" id="ARBA00023125"/>
    </source>
</evidence>
<keyword evidence="6" id="KW-1185">Reference proteome</keyword>
<dbReference type="SMART" id="SM00345">
    <property type="entry name" value="HTH_GNTR"/>
    <property type="match status" value="1"/>
</dbReference>
<dbReference type="InterPro" id="IPR036390">
    <property type="entry name" value="WH_DNA-bd_sf"/>
</dbReference>
<name>A0A7H0SQ37_9CORY</name>
<dbReference type="InterPro" id="IPR050679">
    <property type="entry name" value="Bact_HTH_transcr_reg"/>
</dbReference>
<dbReference type="Proteomes" id="UP000516320">
    <property type="component" value="Chromosome"/>
</dbReference>
<dbReference type="GO" id="GO:0003700">
    <property type="term" value="F:DNA-binding transcription factor activity"/>
    <property type="evidence" value="ECO:0007669"/>
    <property type="project" value="InterPro"/>
</dbReference>
<gene>
    <name evidence="5" type="ORF">GP475_08450</name>
</gene>
<dbReference type="InterPro" id="IPR011663">
    <property type="entry name" value="UTRA"/>
</dbReference>
<dbReference type="Gene3D" id="1.10.10.10">
    <property type="entry name" value="Winged helix-like DNA-binding domain superfamily/Winged helix DNA-binding domain"/>
    <property type="match status" value="1"/>
</dbReference>
<protein>
    <submittedName>
        <fullName evidence="5">UTRA domain-containing protein</fullName>
    </submittedName>
</protein>
<keyword evidence="3" id="KW-0804">Transcription</keyword>
<dbReference type="InterPro" id="IPR028978">
    <property type="entry name" value="Chorismate_lyase_/UTRA_dom_sf"/>
</dbReference>
<dbReference type="InterPro" id="IPR000524">
    <property type="entry name" value="Tscrpt_reg_HTH_GntR"/>
</dbReference>
<dbReference type="GO" id="GO:0045892">
    <property type="term" value="P:negative regulation of DNA-templated transcription"/>
    <property type="evidence" value="ECO:0007669"/>
    <property type="project" value="TreeGrafter"/>
</dbReference>
<evidence type="ECO:0000256" key="3">
    <source>
        <dbReference type="ARBA" id="ARBA00023163"/>
    </source>
</evidence>
<dbReference type="RefSeq" id="WP_187973976.1">
    <property type="nucleotide sequence ID" value="NZ_CP046884.1"/>
</dbReference>
<dbReference type="AlphaFoldDB" id="A0A7H0SQ37"/>
<evidence type="ECO:0000313" key="6">
    <source>
        <dbReference type="Proteomes" id="UP000516320"/>
    </source>
</evidence>
<dbReference type="SUPFAM" id="SSF64288">
    <property type="entry name" value="Chorismate lyase-like"/>
    <property type="match status" value="1"/>
</dbReference>
<dbReference type="Pfam" id="PF07702">
    <property type="entry name" value="UTRA"/>
    <property type="match status" value="1"/>
</dbReference>
<dbReference type="Gene3D" id="3.40.1410.10">
    <property type="entry name" value="Chorismate lyase-like"/>
    <property type="match status" value="1"/>
</dbReference>
<dbReference type="SMART" id="SM00866">
    <property type="entry name" value="UTRA"/>
    <property type="match status" value="1"/>
</dbReference>
<dbReference type="CDD" id="cd07377">
    <property type="entry name" value="WHTH_GntR"/>
    <property type="match status" value="1"/>
</dbReference>